<dbReference type="Gene3D" id="3.30.710.10">
    <property type="entry name" value="Potassium Channel Kv1.1, Chain A"/>
    <property type="match status" value="1"/>
</dbReference>
<organism evidence="1 5">
    <name type="scientific">Puccinia coronata f. sp. avenae</name>
    <dbReference type="NCBI Taxonomy" id="200324"/>
    <lineage>
        <taxon>Eukaryota</taxon>
        <taxon>Fungi</taxon>
        <taxon>Dikarya</taxon>
        <taxon>Basidiomycota</taxon>
        <taxon>Pucciniomycotina</taxon>
        <taxon>Pucciniomycetes</taxon>
        <taxon>Pucciniales</taxon>
        <taxon>Pucciniaceae</taxon>
        <taxon>Puccinia</taxon>
    </lineage>
</organism>
<evidence type="ECO:0000313" key="1">
    <source>
        <dbReference type="EMBL" id="PLW07735.1"/>
    </source>
</evidence>
<accession>A0A2N5S3A2</accession>
<dbReference type="Proteomes" id="UP000235392">
    <property type="component" value="Unassembled WGS sequence"/>
</dbReference>
<dbReference type="InterPro" id="IPR011333">
    <property type="entry name" value="SKP1/BTB/POZ_sf"/>
</dbReference>
<evidence type="ECO:0000313" key="4">
    <source>
        <dbReference type="Proteomes" id="UP000235388"/>
    </source>
</evidence>
<dbReference type="EMBL" id="PGCI01000281">
    <property type="protein sequence ID" value="PLW30969.1"/>
    <property type="molecule type" value="Genomic_DNA"/>
</dbReference>
<dbReference type="SUPFAM" id="SSF54695">
    <property type="entry name" value="POZ domain"/>
    <property type="match status" value="1"/>
</dbReference>
<dbReference type="PANTHER" id="PTHR31758">
    <property type="entry name" value="BTB/POZ DOMAIN-CONTAINING PROTEIN YLR108C"/>
    <property type="match status" value="1"/>
</dbReference>
<evidence type="ECO:0000313" key="2">
    <source>
        <dbReference type="EMBL" id="PLW14094.1"/>
    </source>
</evidence>
<dbReference type="PANTHER" id="PTHR31758:SF2">
    <property type="entry name" value="BTB_POZ DOMAIN-CONTAINING PROTEIN YLR108C"/>
    <property type="match status" value="1"/>
</dbReference>
<dbReference type="EMBL" id="PGCJ01000930">
    <property type="protein sequence ID" value="PLW14094.1"/>
    <property type="molecule type" value="Genomic_DNA"/>
</dbReference>
<keyword evidence="4" id="KW-1185">Reference proteome</keyword>
<dbReference type="AlphaFoldDB" id="A0A2N5S3A2"/>
<gene>
    <name evidence="2" type="ORF">PCANC_18225</name>
    <name evidence="3" type="ORF">PCASD_14864</name>
    <name evidence="1" type="ORF">PCASD_20960</name>
</gene>
<reference evidence="4 5" key="1">
    <citation type="submission" date="2017-11" db="EMBL/GenBank/DDBJ databases">
        <title>De novo assembly and phasing of dikaryotic genomes from two isolates of Puccinia coronata f. sp. avenae, the causal agent of oat crown rust.</title>
        <authorList>
            <person name="Miller M.E."/>
            <person name="Zhang Y."/>
            <person name="Omidvar V."/>
            <person name="Sperschneider J."/>
            <person name="Schwessinger B."/>
            <person name="Raley C."/>
            <person name="Palmer J.M."/>
            <person name="Garnica D."/>
            <person name="Upadhyaya N."/>
            <person name="Rathjen J."/>
            <person name="Taylor J.M."/>
            <person name="Park R.F."/>
            <person name="Dodds P.N."/>
            <person name="Hirsch C.D."/>
            <person name="Kianian S.F."/>
            <person name="Figueroa M."/>
        </authorList>
    </citation>
    <scope>NUCLEOTIDE SEQUENCE [LARGE SCALE GENOMIC DNA]</scope>
    <source>
        <strain evidence="2">12NC29</strain>
        <strain evidence="1">12SD80</strain>
    </source>
</reference>
<dbReference type="STRING" id="200324.A0A2N5S3A2"/>
<evidence type="ECO:0008006" key="6">
    <source>
        <dbReference type="Google" id="ProtNLM"/>
    </source>
</evidence>
<comment type="caution">
    <text evidence="1">The sequence shown here is derived from an EMBL/GenBank/DDBJ whole genome shotgun (WGS) entry which is preliminary data.</text>
</comment>
<evidence type="ECO:0000313" key="3">
    <source>
        <dbReference type="EMBL" id="PLW30969.1"/>
    </source>
</evidence>
<name>A0A2N5S3A2_9BASI</name>
<dbReference type="OrthoDB" id="2370221at2759"/>
<sequence length="395" mass="43296">MSAKPVLSHTIAPSRTLKVSATPGISTILNQFPAATMLASPHFPAARAFPHDVQFNIIVRGQVFKLSYEQIIYDQPNLFTAAFLDGFSEADTRTLTIPGRSPVLFGFIYEYLSGYAILPNPDIDLRNLVSDCEYYGLQRLKDELTLPKLGDALCSRHTLSRVVSFEDIATRQAQAVEWTENGLVDTSQPTLKHVLVFLSKVNFRLDLNVRANGECSQASFGIELPSYATGLRSKPLSFRDENLSDWTAVMAEALSATPLTLNNGEFEGNFGDLVQWVSSFMARYSTGTTSSSSGPSRLLVGSQDQATTDQLSRIMPGLSENLRIRALQGQNNLKLSTSFWASEMSIVVAPSDGSSSNSTTDETNRISNNLVAKVLNCSLSTGLYRRKCTKPLVNI</sequence>
<dbReference type="Proteomes" id="UP000235388">
    <property type="component" value="Unassembled WGS sequence"/>
</dbReference>
<protein>
    <recommendedName>
        <fullName evidence="6">BTB domain-containing protein</fullName>
    </recommendedName>
</protein>
<evidence type="ECO:0000313" key="5">
    <source>
        <dbReference type="Proteomes" id="UP000235392"/>
    </source>
</evidence>
<proteinExistence type="predicted"/>
<dbReference type="EMBL" id="PGCI01001108">
    <property type="protein sequence ID" value="PLW07735.1"/>
    <property type="molecule type" value="Genomic_DNA"/>
</dbReference>